<keyword evidence="2" id="KW-1185">Reference proteome</keyword>
<evidence type="ECO:0000313" key="1">
    <source>
        <dbReference type="EMBL" id="EWH11095.1"/>
    </source>
</evidence>
<gene>
    <name evidence="1" type="ORF">KLA_15965</name>
</gene>
<proteinExistence type="predicted"/>
<evidence type="ECO:0000313" key="2">
    <source>
        <dbReference type="Proteomes" id="UP000019275"/>
    </source>
</evidence>
<organism evidence="1 2">
    <name type="scientific">Cellulophaga geojensis KL-A</name>
    <dbReference type="NCBI Taxonomy" id="1328323"/>
    <lineage>
        <taxon>Bacteria</taxon>
        <taxon>Pseudomonadati</taxon>
        <taxon>Bacteroidota</taxon>
        <taxon>Flavobacteriia</taxon>
        <taxon>Flavobacteriales</taxon>
        <taxon>Flavobacteriaceae</taxon>
        <taxon>Cellulophaga</taxon>
    </lineage>
</organism>
<dbReference type="Proteomes" id="UP000019275">
    <property type="component" value="Unassembled WGS sequence"/>
</dbReference>
<name>A0ABN0RJY1_9FLAO</name>
<reference evidence="1 2" key="1">
    <citation type="journal article" date="2014" name="Genome Announc.">
        <title>Draft Genome Sequence of the Carrageenan-Degrading Bacterium Cellulophaga sp. Strain KL-A, Isolated from Decaying Marine Algae.</title>
        <authorList>
            <person name="Shan D."/>
            <person name="Ying J."/>
            <person name="Li X."/>
            <person name="Gao Z."/>
            <person name="Wei G."/>
            <person name="Shao Z."/>
        </authorList>
    </citation>
    <scope>NUCLEOTIDE SEQUENCE [LARGE SCALE GENOMIC DNA]</scope>
    <source>
        <strain evidence="1 2">KL-A</strain>
    </source>
</reference>
<sequence>MDLSKLNFFLLFLILITCGCSKDKLTNLSTLQAVLDEETVVIDNVIACAASADKAHTVNVFFYPREGATNFRYFETESINVDKNNFESYTEKTPEILDVFNGKIKRFFVNPIQEKWVIVSFVEDGKMHICNPIYLKHISKPTEKINTLTIDNSTSTMPIFSWQDGMYTDSAIYFQVVTDNENNFLSGTYTYDKMFRYYKLDNVVLNITTKQPPTLNKSLTYGFTLMAVSQDNWVNLLTETSFSP</sequence>
<dbReference type="EMBL" id="ARZX01000029">
    <property type="protein sequence ID" value="EWH11095.1"/>
    <property type="molecule type" value="Genomic_DNA"/>
</dbReference>
<accession>A0ABN0RJY1</accession>
<dbReference type="RefSeq" id="WP_034646964.1">
    <property type="nucleotide sequence ID" value="NZ_ARZX01000029.1"/>
</dbReference>
<dbReference type="PROSITE" id="PS51257">
    <property type="entry name" value="PROKAR_LIPOPROTEIN"/>
    <property type="match status" value="1"/>
</dbReference>
<evidence type="ECO:0008006" key="3">
    <source>
        <dbReference type="Google" id="ProtNLM"/>
    </source>
</evidence>
<comment type="caution">
    <text evidence="1">The sequence shown here is derived from an EMBL/GenBank/DDBJ whole genome shotgun (WGS) entry which is preliminary data.</text>
</comment>
<protein>
    <recommendedName>
        <fullName evidence="3">Lipoprotein</fullName>
    </recommendedName>
</protein>